<feature type="compositionally biased region" description="Basic and acidic residues" evidence="1">
    <location>
        <begin position="89"/>
        <end position="106"/>
    </location>
</feature>
<protein>
    <recommendedName>
        <fullName evidence="4">DUF2934 domain-containing protein</fullName>
    </recommendedName>
</protein>
<evidence type="ECO:0008006" key="4">
    <source>
        <dbReference type="Google" id="ProtNLM"/>
    </source>
</evidence>
<comment type="caution">
    <text evidence="2">The sequence shown here is derived from an EMBL/GenBank/DDBJ whole genome shotgun (WGS) entry which is preliminary data.</text>
</comment>
<proteinExistence type="predicted"/>
<evidence type="ECO:0000256" key="1">
    <source>
        <dbReference type="SAM" id="MobiDB-lite"/>
    </source>
</evidence>
<organism evidence="2 3">
    <name type="scientific">Nguyenibacter vanlangensis</name>
    <dbReference type="NCBI Taxonomy" id="1216886"/>
    <lineage>
        <taxon>Bacteria</taxon>
        <taxon>Pseudomonadati</taxon>
        <taxon>Pseudomonadota</taxon>
        <taxon>Alphaproteobacteria</taxon>
        <taxon>Acetobacterales</taxon>
        <taxon>Acetobacteraceae</taxon>
        <taxon>Nguyenibacter</taxon>
    </lineage>
</organism>
<feature type="region of interest" description="Disordered" evidence="1">
    <location>
        <begin position="78"/>
        <end position="118"/>
    </location>
</feature>
<evidence type="ECO:0000313" key="2">
    <source>
        <dbReference type="EMBL" id="NVN11321.1"/>
    </source>
</evidence>
<accession>A0A7Y7M706</accession>
<name>A0A7Y7M706_9PROT</name>
<dbReference type="Proteomes" id="UP000534870">
    <property type="component" value="Unassembled WGS sequence"/>
</dbReference>
<evidence type="ECO:0000313" key="3">
    <source>
        <dbReference type="Proteomes" id="UP000534870"/>
    </source>
</evidence>
<dbReference type="RefSeq" id="WP_176640043.1">
    <property type="nucleotide sequence ID" value="NZ_JABXXP010000154.1"/>
</dbReference>
<gene>
    <name evidence="2" type="ORF">HUK84_09285</name>
</gene>
<dbReference type="AlphaFoldDB" id="A0A7Y7M706"/>
<sequence length="118" mass="12689">MDNPLEDSPQTAARILARAKELWAADGKPACGPDAYKAQASELIGMELNPDAGQIPIESPVPLGPDGQPVEEAWLEQNLGNSGGSMNELDDKQEVPFATRQDEENFLKGTQDTAEKDP</sequence>
<reference evidence="2 3" key="1">
    <citation type="submission" date="2020-06" db="EMBL/GenBank/DDBJ databases">
        <title>Description of novel acetic acid bacteria.</title>
        <authorList>
            <person name="Sombolestani A."/>
        </authorList>
    </citation>
    <scope>NUCLEOTIDE SEQUENCE [LARGE SCALE GENOMIC DNA]</scope>
    <source>
        <strain evidence="2 3">LMG 31431</strain>
    </source>
</reference>
<dbReference type="EMBL" id="JABXXP010000154">
    <property type="protein sequence ID" value="NVN11321.1"/>
    <property type="molecule type" value="Genomic_DNA"/>
</dbReference>